<feature type="domain" description="Core-binding (CB)" evidence="8">
    <location>
        <begin position="82"/>
        <end position="168"/>
    </location>
</feature>
<gene>
    <name evidence="9" type="ORF">Pan189_36370</name>
</gene>
<dbReference type="InterPro" id="IPR013762">
    <property type="entry name" value="Integrase-like_cat_sf"/>
</dbReference>
<dbReference type="GO" id="GO:0006310">
    <property type="term" value="P:DNA recombination"/>
    <property type="evidence" value="ECO:0007669"/>
    <property type="project" value="UniProtKB-KW"/>
</dbReference>
<evidence type="ECO:0000259" key="8">
    <source>
        <dbReference type="PROSITE" id="PS51900"/>
    </source>
</evidence>
<evidence type="ECO:0000256" key="4">
    <source>
        <dbReference type="ARBA" id="ARBA00023172"/>
    </source>
</evidence>
<evidence type="ECO:0000256" key="1">
    <source>
        <dbReference type="ARBA" id="ARBA00008857"/>
    </source>
</evidence>
<evidence type="ECO:0000256" key="2">
    <source>
        <dbReference type="ARBA" id="ARBA00022908"/>
    </source>
</evidence>
<dbReference type="InterPro" id="IPR044068">
    <property type="entry name" value="CB"/>
</dbReference>
<evidence type="ECO:0000256" key="5">
    <source>
        <dbReference type="PROSITE-ProRule" id="PRU01248"/>
    </source>
</evidence>
<evidence type="ECO:0000313" key="9">
    <source>
        <dbReference type="EMBL" id="QDT39234.1"/>
    </source>
</evidence>
<protein>
    <submittedName>
        <fullName evidence="9">Phage integrase family protein</fullName>
    </submittedName>
</protein>
<dbReference type="Gene3D" id="1.10.150.130">
    <property type="match status" value="1"/>
</dbReference>
<dbReference type="SUPFAM" id="SSF56349">
    <property type="entry name" value="DNA breaking-rejoining enzymes"/>
    <property type="match status" value="1"/>
</dbReference>
<dbReference type="OrthoDB" id="246806at2"/>
<reference evidence="9 10" key="1">
    <citation type="submission" date="2019-02" db="EMBL/GenBank/DDBJ databases">
        <title>Deep-cultivation of Planctomycetes and their phenomic and genomic characterization uncovers novel biology.</title>
        <authorList>
            <person name="Wiegand S."/>
            <person name="Jogler M."/>
            <person name="Boedeker C."/>
            <person name="Pinto D."/>
            <person name="Vollmers J."/>
            <person name="Rivas-Marin E."/>
            <person name="Kohn T."/>
            <person name="Peeters S.H."/>
            <person name="Heuer A."/>
            <person name="Rast P."/>
            <person name="Oberbeckmann S."/>
            <person name="Bunk B."/>
            <person name="Jeske O."/>
            <person name="Meyerdierks A."/>
            <person name="Storesund J.E."/>
            <person name="Kallscheuer N."/>
            <person name="Luecker S."/>
            <person name="Lage O.M."/>
            <person name="Pohl T."/>
            <person name="Merkel B.J."/>
            <person name="Hornburger P."/>
            <person name="Mueller R.-W."/>
            <person name="Bruemmer F."/>
            <person name="Labrenz M."/>
            <person name="Spormann A.M."/>
            <person name="Op den Camp H."/>
            <person name="Overmann J."/>
            <person name="Amann R."/>
            <person name="Jetten M.S.M."/>
            <person name="Mascher T."/>
            <person name="Medema M.H."/>
            <person name="Devos D.P."/>
            <person name="Kaster A.-K."/>
            <person name="Ovreas L."/>
            <person name="Rohde M."/>
            <person name="Galperin M.Y."/>
            <person name="Jogler C."/>
        </authorList>
    </citation>
    <scope>NUCLEOTIDE SEQUENCE [LARGE SCALE GENOMIC DNA]</scope>
    <source>
        <strain evidence="9 10">Pan189</strain>
    </source>
</reference>
<dbReference type="PROSITE" id="PS51898">
    <property type="entry name" value="TYR_RECOMBINASE"/>
    <property type="match status" value="1"/>
</dbReference>
<dbReference type="GO" id="GO:0015074">
    <property type="term" value="P:DNA integration"/>
    <property type="evidence" value="ECO:0007669"/>
    <property type="project" value="UniProtKB-KW"/>
</dbReference>
<dbReference type="PANTHER" id="PTHR30349:SF41">
    <property type="entry name" value="INTEGRASE_RECOMBINASE PROTEIN MJ0367-RELATED"/>
    <property type="match status" value="1"/>
</dbReference>
<keyword evidence="3 5" id="KW-0238">DNA-binding</keyword>
<sequence length="469" mass="52801">MSTDSNRTKSSAASRPKKPRPDFPLYAHACGRWAKKVRNKVHYFEKWTEDPQGDASLERWLDEKEDLYAGRKPAPKAEPDELTIRDLANHFLTSKADDRDEDRISPRTFGDYRAVTDLIVKVFGPNRAVTNLGPADFKRLRKEITKTRGAVAERNVIQRVRSVFKYALDNAMIQQPIVFGSDFKRPSARIIRRERRAARKESGDRMWEPHEIRLVLSYLRGEDLREPGESEPKPRRKPHRPVIAMVLLAANGGLGQSDLSNLPIDAVDLESGWVDYPRPKTEVERQFALWPETVEALRDWMDVRKGIDVKDSADADLLFVTERGSRWVKSNPNGSPSDGIGQEFNKAITALGIKRPGIGFYALRHGFETIAGETKDQVSVDYIMGHADDSMAAVYRERVGRDRLRAVTDHVRRWLFGGEPEPPKKLKELKNVGDSGPNLTNLISSTESGPGAAADDPPTLRIFDGGEVA</sequence>
<dbReference type="PROSITE" id="PS51900">
    <property type="entry name" value="CB"/>
    <property type="match status" value="1"/>
</dbReference>
<dbReference type="PANTHER" id="PTHR30349">
    <property type="entry name" value="PHAGE INTEGRASE-RELATED"/>
    <property type="match status" value="1"/>
</dbReference>
<keyword evidence="4" id="KW-0233">DNA recombination</keyword>
<accession>A0A517R5R1</accession>
<evidence type="ECO:0000256" key="3">
    <source>
        <dbReference type="ARBA" id="ARBA00023125"/>
    </source>
</evidence>
<comment type="similarity">
    <text evidence="1">Belongs to the 'phage' integrase family.</text>
</comment>
<dbReference type="GO" id="GO:0003677">
    <property type="term" value="F:DNA binding"/>
    <property type="evidence" value="ECO:0007669"/>
    <property type="project" value="UniProtKB-UniRule"/>
</dbReference>
<name>A0A517R5R1_9PLAN</name>
<feature type="region of interest" description="Disordered" evidence="6">
    <location>
        <begin position="430"/>
        <end position="469"/>
    </location>
</feature>
<dbReference type="CDD" id="cd00397">
    <property type="entry name" value="DNA_BRE_C"/>
    <property type="match status" value="1"/>
</dbReference>
<proteinExistence type="inferred from homology"/>
<dbReference type="Pfam" id="PF00589">
    <property type="entry name" value="Phage_integrase"/>
    <property type="match status" value="1"/>
</dbReference>
<keyword evidence="2" id="KW-0229">DNA integration</keyword>
<dbReference type="EMBL" id="CP036268">
    <property type="protein sequence ID" value="QDT39234.1"/>
    <property type="molecule type" value="Genomic_DNA"/>
</dbReference>
<feature type="region of interest" description="Disordered" evidence="6">
    <location>
        <begin position="1"/>
        <end position="25"/>
    </location>
</feature>
<feature type="domain" description="Tyr recombinase" evidence="7">
    <location>
        <begin position="214"/>
        <end position="409"/>
    </location>
</feature>
<evidence type="ECO:0000313" key="10">
    <source>
        <dbReference type="Proteomes" id="UP000317318"/>
    </source>
</evidence>
<evidence type="ECO:0000256" key="6">
    <source>
        <dbReference type="SAM" id="MobiDB-lite"/>
    </source>
</evidence>
<keyword evidence="10" id="KW-1185">Reference proteome</keyword>
<dbReference type="InterPro" id="IPR011010">
    <property type="entry name" value="DNA_brk_join_enz"/>
</dbReference>
<evidence type="ECO:0000259" key="7">
    <source>
        <dbReference type="PROSITE" id="PS51898"/>
    </source>
</evidence>
<dbReference type="KEGG" id="svp:Pan189_36370"/>
<dbReference type="AlphaFoldDB" id="A0A517R5R1"/>
<dbReference type="RefSeq" id="WP_145365385.1">
    <property type="nucleotide sequence ID" value="NZ_CP036268.1"/>
</dbReference>
<organism evidence="9 10">
    <name type="scientific">Stratiformator vulcanicus</name>
    <dbReference type="NCBI Taxonomy" id="2527980"/>
    <lineage>
        <taxon>Bacteria</taxon>
        <taxon>Pseudomonadati</taxon>
        <taxon>Planctomycetota</taxon>
        <taxon>Planctomycetia</taxon>
        <taxon>Planctomycetales</taxon>
        <taxon>Planctomycetaceae</taxon>
        <taxon>Stratiformator</taxon>
    </lineage>
</organism>
<dbReference type="InterPro" id="IPR050090">
    <property type="entry name" value="Tyrosine_recombinase_XerCD"/>
</dbReference>
<dbReference type="InterPro" id="IPR010998">
    <property type="entry name" value="Integrase_recombinase_N"/>
</dbReference>
<feature type="compositionally biased region" description="Polar residues" evidence="6">
    <location>
        <begin position="437"/>
        <end position="448"/>
    </location>
</feature>
<dbReference type="Gene3D" id="1.10.443.10">
    <property type="entry name" value="Intergrase catalytic core"/>
    <property type="match status" value="1"/>
</dbReference>
<dbReference type="InterPro" id="IPR002104">
    <property type="entry name" value="Integrase_catalytic"/>
</dbReference>
<dbReference type="Proteomes" id="UP000317318">
    <property type="component" value="Chromosome"/>
</dbReference>
<feature type="compositionally biased region" description="Polar residues" evidence="6">
    <location>
        <begin position="1"/>
        <end position="13"/>
    </location>
</feature>